<dbReference type="GO" id="GO:0008311">
    <property type="term" value="F:double-stranded DNA 3'-5' DNA exonuclease activity"/>
    <property type="evidence" value="ECO:0007669"/>
    <property type="project" value="UniProtKB-EC"/>
</dbReference>
<dbReference type="GO" id="GO:0008081">
    <property type="term" value="F:phosphoric diester hydrolase activity"/>
    <property type="evidence" value="ECO:0007669"/>
    <property type="project" value="TreeGrafter"/>
</dbReference>
<name>A0A8B6F872_MYTGA</name>
<evidence type="ECO:0000313" key="11">
    <source>
        <dbReference type="EMBL" id="VDI44202.1"/>
    </source>
</evidence>
<accession>A0A8B6F872</accession>
<feature type="active site" evidence="7">
    <location>
        <position position="113"/>
    </location>
</feature>
<dbReference type="GO" id="GO:0005634">
    <property type="term" value="C:nucleus"/>
    <property type="evidence" value="ECO:0007669"/>
    <property type="project" value="TreeGrafter"/>
</dbReference>
<dbReference type="OrthoDB" id="6073759at2759"/>
<dbReference type="EC" id="3.1.11.2" evidence="3"/>
<dbReference type="SUPFAM" id="SSF56219">
    <property type="entry name" value="DNase I-like"/>
    <property type="match status" value="1"/>
</dbReference>
<feature type="active site" description="Proton acceptor" evidence="7">
    <location>
        <position position="231"/>
    </location>
</feature>
<reference evidence="11" key="1">
    <citation type="submission" date="2018-11" db="EMBL/GenBank/DDBJ databases">
        <authorList>
            <person name="Alioto T."/>
            <person name="Alioto T."/>
        </authorList>
    </citation>
    <scope>NUCLEOTIDE SEQUENCE</scope>
</reference>
<evidence type="ECO:0000256" key="1">
    <source>
        <dbReference type="ARBA" id="ARBA00000493"/>
    </source>
</evidence>
<dbReference type="InterPro" id="IPR004808">
    <property type="entry name" value="AP_endonuc_1"/>
</dbReference>
<feature type="site" description="Interaction with DNA substrate" evidence="9">
    <location>
        <position position="231"/>
    </location>
</feature>
<evidence type="ECO:0000256" key="7">
    <source>
        <dbReference type="PIRSR" id="PIRSR604808-1"/>
    </source>
</evidence>
<comment type="catalytic activity">
    <reaction evidence="1">
        <text>Exonucleolytic cleavage in the 3'- to 5'-direction to yield nucleoside 5'-phosphates.</text>
        <dbReference type="EC" id="3.1.11.2"/>
    </reaction>
</comment>
<dbReference type="Proteomes" id="UP000596742">
    <property type="component" value="Unassembled WGS sequence"/>
</dbReference>
<dbReference type="PANTHER" id="PTHR22748">
    <property type="entry name" value="AP ENDONUCLEASE"/>
    <property type="match status" value="1"/>
</dbReference>
<keyword evidence="6 8" id="KW-0460">Magnesium</keyword>
<evidence type="ECO:0000256" key="8">
    <source>
        <dbReference type="PIRSR" id="PIRSR604808-2"/>
    </source>
</evidence>
<dbReference type="GO" id="GO:0006284">
    <property type="term" value="P:base-excision repair"/>
    <property type="evidence" value="ECO:0007669"/>
    <property type="project" value="TreeGrafter"/>
</dbReference>
<evidence type="ECO:0000256" key="4">
    <source>
        <dbReference type="ARBA" id="ARBA00022723"/>
    </source>
</evidence>
<comment type="similarity">
    <text evidence="2">Belongs to the DNA repair enzymes AP/ExoA family.</text>
</comment>
<dbReference type="PANTHER" id="PTHR22748:SF26">
    <property type="entry name" value="ENDONUCLEASE_EXONUCLEASE_PHOSPHATASE DOMAIN-CONTAINING PROTEIN"/>
    <property type="match status" value="1"/>
</dbReference>
<gene>
    <name evidence="11" type="ORF">MGAL_10B005881</name>
</gene>
<comment type="cofactor">
    <cofactor evidence="8">
        <name>Mg(2+)</name>
        <dbReference type="ChEBI" id="CHEBI:18420"/>
    </cofactor>
    <cofactor evidence="8">
        <name>Mn(2+)</name>
        <dbReference type="ChEBI" id="CHEBI:29035"/>
    </cofactor>
    <text evidence="8">Probably binds two magnesium or manganese ions per subunit.</text>
</comment>
<feature type="site" description="Important for catalytic activity" evidence="9">
    <location>
        <position position="206"/>
    </location>
</feature>
<evidence type="ECO:0000256" key="5">
    <source>
        <dbReference type="ARBA" id="ARBA00022801"/>
    </source>
</evidence>
<sequence>MDNHIKILSMNVRGLFSSAKKRSDVFNWAKSKNSSIVCFQETHSTRDIETLWGDEWGHQCYFSHGDSRSAGVCVMFRGGYDYEVHESLIDQHGRYIILDVTLYDQRLTLVCLYGYNTDKPDFFCDILQKTMRFSNTSFIFLGDWNVVQDKNEDTYNVIHDRNPNSRRKIDEIKDTLLLLDPWRTCYPSDRKFTWRQKSPIKQSRLDYYLVSEDLFTLMESTKIIPGYRTDHSAIIFTFTASLAKRGKGYWKFNSQLLREPAYGDLVINCIRDTVSEYFSGGDSEDFLHVQLSCSDQLFFRGSKNEDS</sequence>
<dbReference type="InterPro" id="IPR005135">
    <property type="entry name" value="Endo/exonuclease/phosphatase"/>
</dbReference>
<dbReference type="AlphaFoldDB" id="A0A8B6F872"/>
<feature type="binding site" evidence="8">
    <location>
        <position position="145"/>
    </location>
    <ligand>
        <name>Mg(2+)</name>
        <dbReference type="ChEBI" id="CHEBI:18420"/>
        <label>1</label>
    </ligand>
</feature>
<dbReference type="EMBL" id="UYJE01006237">
    <property type="protein sequence ID" value="VDI44202.1"/>
    <property type="molecule type" value="Genomic_DNA"/>
</dbReference>
<keyword evidence="5" id="KW-0378">Hydrolase</keyword>
<evidence type="ECO:0000313" key="12">
    <source>
        <dbReference type="Proteomes" id="UP000596742"/>
    </source>
</evidence>
<evidence type="ECO:0000256" key="2">
    <source>
        <dbReference type="ARBA" id="ARBA00007092"/>
    </source>
</evidence>
<keyword evidence="4 8" id="KW-0479">Metal-binding</keyword>
<keyword evidence="12" id="KW-1185">Reference proteome</keyword>
<dbReference type="InterPro" id="IPR036691">
    <property type="entry name" value="Endo/exonu/phosph_ase_sf"/>
</dbReference>
<feature type="domain" description="Endonuclease/exonuclease/phosphatase" evidence="10">
    <location>
        <begin position="8"/>
        <end position="231"/>
    </location>
</feature>
<comment type="caution">
    <text evidence="11">The sequence shown here is derived from an EMBL/GenBank/DDBJ whole genome shotgun (WGS) entry which is preliminary data.</text>
</comment>
<feature type="binding site" evidence="8">
    <location>
        <position position="231"/>
    </location>
    <ligand>
        <name>Mg(2+)</name>
        <dbReference type="ChEBI" id="CHEBI:18420"/>
        <label>1</label>
    </ligand>
</feature>
<dbReference type="GO" id="GO:0003906">
    <property type="term" value="F:DNA-(apurinic or apyrimidinic site) endonuclease activity"/>
    <property type="evidence" value="ECO:0007669"/>
    <property type="project" value="TreeGrafter"/>
</dbReference>
<dbReference type="Pfam" id="PF03372">
    <property type="entry name" value="Exo_endo_phos"/>
    <property type="match status" value="1"/>
</dbReference>
<feature type="binding site" evidence="8">
    <location>
        <position position="41"/>
    </location>
    <ligand>
        <name>Mg(2+)</name>
        <dbReference type="ChEBI" id="CHEBI:18420"/>
        <label>1</label>
    </ligand>
</feature>
<evidence type="ECO:0000256" key="6">
    <source>
        <dbReference type="ARBA" id="ARBA00022842"/>
    </source>
</evidence>
<feature type="site" description="Transition state stabilizer" evidence="9">
    <location>
        <position position="145"/>
    </location>
</feature>
<dbReference type="CDD" id="cd09076">
    <property type="entry name" value="L1-EN"/>
    <property type="match status" value="1"/>
</dbReference>
<evidence type="ECO:0000256" key="3">
    <source>
        <dbReference type="ARBA" id="ARBA00012115"/>
    </source>
</evidence>
<dbReference type="GO" id="GO:0046872">
    <property type="term" value="F:metal ion binding"/>
    <property type="evidence" value="ECO:0007669"/>
    <property type="project" value="UniProtKB-KW"/>
</dbReference>
<feature type="binding site" evidence="8">
    <location>
        <position position="143"/>
    </location>
    <ligand>
        <name>Mg(2+)</name>
        <dbReference type="ChEBI" id="CHEBI:18420"/>
        <label>1</label>
    </ligand>
</feature>
<proteinExistence type="inferred from homology"/>
<protein>
    <recommendedName>
        <fullName evidence="3">exodeoxyribonuclease III</fullName>
        <ecNumber evidence="3">3.1.11.2</ecNumber>
    </recommendedName>
</protein>
<keyword evidence="8" id="KW-0464">Manganese</keyword>
<evidence type="ECO:0000259" key="10">
    <source>
        <dbReference type="Pfam" id="PF03372"/>
    </source>
</evidence>
<feature type="binding site" evidence="8">
    <location>
        <position position="230"/>
    </location>
    <ligand>
        <name>Mg(2+)</name>
        <dbReference type="ChEBI" id="CHEBI:18420"/>
        <label>1</label>
    </ligand>
</feature>
<dbReference type="Gene3D" id="3.60.10.10">
    <property type="entry name" value="Endonuclease/exonuclease/phosphatase"/>
    <property type="match status" value="1"/>
</dbReference>
<feature type="active site" description="Proton donor/acceptor" evidence="7">
    <location>
        <position position="143"/>
    </location>
</feature>
<feature type="binding site" evidence="8">
    <location>
        <position position="11"/>
    </location>
    <ligand>
        <name>Mg(2+)</name>
        <dbReference type="ChEBI" id="CHEBI:18420"/>
        <label>1</label>
    </ligand>
</feature>
<organism evidence="11 12">
    <name type="scientific">Mytilus galloprovincialis</name>
    <name type="common">Mediterranean mussel</name>
    <dbReference type="NCBI Taxonomy" id="29158"/>
    <lineage>
        <taxon>Eukaryota</taxon>
        <taxon>Metazoa</taxon>
        <taxon>Spiralia</taxon>
        <taxon>Lophotrochozoa</taxon>
        <taxon>Mollusca</taxon>
        <taxon>Bivalvia</taxon>
        <taxon>Autobranchia</taxon>
        <taxon>Pteriomorphia</taxon>
        <taxon>Mytilida</taxon>
        <taxon>Mytiloidea</taxon>
        <taxon>Mytilidae</taxon>
        <taxon>Mytilinae</taxon>
        <taxon>Mytilus</taxon>
    </lineage>
</organism>
<evidence type="ECO:0000256" key="9">
    <source>
        <dbReference type="PIRSR" id="PIRSR604808-3"/>
    </source>
</evidence>